<keyword evidence="6 11" id="KW-0812">Transmembrane</keyword>
<keyword evidence="4" id="KW-0488">Methylation</keyword>
<dbReference type="SUPFAM" id="SSF54523">
    <property type="entry name" value="Pili subunits"/>
    <property type="match status" value="1"/>
</dbReference>
<organism evidence="13 14">
    <name type="scientific">Acinetobacter pecorum</name>
    <dbReference type="NCBI Taxonomy" id="2762215"/>
    <lineage>
        <taxon>Bacteria</taxon>
        <taxon>Pseudomonadati</taxon>
        <taxon>Pseudomonadota</taxon>
        <taxon>Gammaproteobacteria</taxon>
        <taxon>Moraxellales</taxon>
        <taxon>Moraxellaceae</taxon>
        <taxon>Acinetobacter</taxon>
    </lineage>
</organism>
<comment type="similarity">
    <text evidence="9">Belongs to the GSP H family.</text>
</comment>
<dbReference type="Pfam" id="PF12019">
    <property type="entry name" value="GspH"/>
    <property type="match status" value="1"/>
</dbReference>
<evidence type="ECO:0000256" key="1">
    <source>
        <dbReference type="ARBA" id="ARBA00004377"/>
    </source>
</evidence>
<proteinExistence type="inferred from homology"/>
<evidence type="ECO:0000256" key="7">
    <source>
        <dbReference type="ARBA" id="ARBA00022989"/>
    </source>
</evidence>
<keyword evidence="14" id="KW-1185">Reference proteome</keyword>
<keyword evidence="7 11" id="KW-1133">Transmembrane helix</keyword>
<evidence type="ECO:0000256" key="4">
    <source>
        <dbReference type="ARBA" id="ARBA00022481"/>
    </source>
</evidence>
<sequence>MRIILTGSKFCLGESMQKNKGFTLIELMITLAVLAIISTMAAPSFGDLIDNHRLKKAVTDMKVGIMEARSRAQLLQTEVVICPDIDASGTAITADDCGGNILGYSSLVSEKKNESVILLPVADTLEFASTSTDNFVFNRQGKLTTAQSITLCNSKQAIKLSVSIPGTVTVEGVTSC</sequence>
<evidence type="ECO:0000256" key="2">
    <source>
        <dbReference type="ARBA" id="ARBA00021549"/>
    </source>
</evidence>
<evidence type="ECO:0000256" key="10">
    <source>
        <dbReference type="ARBA" id="ARBA00030775"/>
    </source>
</evidence>
<feature type="transmembrane region" description="Helical" evidence="11">
    <location>
        <begin position="21"/>
        <end position="42"/>
    </location>
</feature>
<accession>A0ABR8VXE6</accession>
<evidence type="ECO:0000313" key="14">
    <source>
        <dbReference type="Proteomes" id="UP000621930"/>
    </source>
</evidence>
<evidence type="ECO:0000256" key="3">
    <source>
        <dbReference type="ARBA" id="ARBA00022475"/>
    </source>
</evidence>
<evidence type="ECO:0000259" key="12">
    <source>
        <dbReference type="Pfam" id="PF12019"/>
    </source>
</evidence>
<name>A0ABR8VXE6_9GAMM</name>
<comment type="caution">
    <text evidence="13">The sequence shown here is derived from an EMBL/GenBank/DDBJ whole genome shotgun (WGS) entry which is preliminary data.</text>
</comment>
<dbReference type="InterPro" id="IPR045584">
    <property type="entry name" value="Pilin-like"/>
</dbReference>
<gene>
    <name evidence="13" type="ORF">H9629_08865</name>
</gene>
<dbReference type="Gene3D" id="3.30.700.10">
    <property type="entry name" value="Glycoprotein, Type 4 Pilin"/>
    <property type="match status" value="1"/>
</dbReference>
<comment type="subcellular location">
    <subcellularLocation>
        <location evidence="1">Cell inner membrane</location>
        <topology evidence="1">Single-pass membrane protein</topology>
    </subcellularLocation>
</comment>
<protein>
    <recommendedName>
        <fullName evidence="2">Type II secretion system protein H</fullName>
    </recommendedName>
    <alternativeName>
        <fullName evidence="10">General secretion pathway protein H</fullName>
    </alternativeName>
</protein>
<evidence type="ECO:0000256" key="8">
    <source>
        <dbReference type="ARBA" id="ARBA00023136"/>
    </source>
</evidence>
<keyword evidence="3" id="KW-1003">Cell membrane</keyword>
<evidence type="ECO:0000256" key="5">
    <source>
        <dbReference type="ARBA" id="ARBA00022519"/>
    </source>
</evidence>
<keyword evidence="5" id="KW-0997">Cell inner membrane</keyword>
<feature type="domain" description="General secretion pathway GspH" evidence="12">
    <location>
        <begin position="62"/>
        <end position="163"/>
    </location>
</feature>
<dbReference type="Proteomes" id="UP000621930">
    <property type="component" value="Unassembled WGS sequence"/>
</dbReference>
<evidence type="ECO:0000313" key="13">
    <source>
        <dbReference type="EMBL" id="MBD8009447.1"/>
    </source>
</evidence>
<dbReference type="InterPro" id="IPR022346">
    <property type="entry name" value="T2SS_GspH"/>
</dbReference>
<dbReference type="Pfam" id="PF07963">
    <property type="entry name" value="N_methyl"/>
    <property type="match status" value="1"/>
</dbReference>
<dbReference type="NCBIfam" id="TIGR02532">
    <property type="entry name" value="IV_pilin_GFxxxE"/>
    <property type="match status" value="1"/>
</dbReference>
<dbReference type="EMBL" id="JACSPT010000010">
    <property type="protein sequence ID" value="MBD8009447.1"/>
    <property type="molecule type" value="Genomic_DNA"/>
</dbReference>
<dbReference type="InterPro" id="IPR012902">
    <property type="entry name" value="N_methyl_site"/>
</dbReference>
<keyword evidence="8 11" id="KW-0472">Membrane</keyword>
<evidence type="ECO:0000256" key="6">
    <source>
        <dbReference type="ARBA" id="ARBA00022692"/>
    </source>
</evidence>
<evidence type="ECO:0000256" key="9">
    <source>
        <dbReference type="ARBA" id="ARBA00025772"/>
    </source>
</evidence>
<evidence type="ECO:0000256" key="11">
    <source>
        <dbReference type="SAM" id="Phobius"/>
    </source>
</evidence>
<reference evidence="13 14" key="1">
    <citation type="submission" date="2020-08" db="EMBL/GenBank/DDBJ databases">
        <title>A Genomic Blueprint of the Chicken Gut Microbiome.</title>
        <authorList>
            <person name="Gilroy R."/>
            <person name="Ravi A."/>
            <person name="Getino M."/>
            <person name="Pursley I."/>
            <person name="Horton D.L."/>
            <person name="Alikhan N.-F."/>
            <person name="Baker D."/>
            <person name="Gharbi K."/>
            <person name="Hall N."/>
            <person name="Watson M."/>
            <person name="Adriaenssens E.M."/>
            <person name="Foster-Nyarko E."/>
            <person name="Jarju S."/>
            <person name="Secka A."/>
            <person name="Antonio M."/>
            <person name="Oren A."/>
            <person name="Chaudhuri R."/>
            <person name="La Ragione R.M."/>
            <person name="Hildebrand F."/>
            <person name="Pallen M.J."/>
        </authorList>
    </citation>
    <scope>NUCLEOTIDE SEQUENCE [LARGE SCALE GENOMIC DNA]</scope>
    <source>
        <strain evidence="13 14">Sa1BUA6</strain>
    </source>
</reference>
<dbReference type="PROSITE" id="PS00409">
    <property type="entry name" value="PROKAR_NTER_METHYL"/>
    <property type="match status" value="1"/>
</dbReference>